<reference evidence="1" key="2">
    <citation type="journal article" date="2024" name="Plant">
        <title>Genomic evolution and insights into agronomic trait innovations of Sesamum species.</title>
        <authorList>
            <person name="Miao H."/>
            <person name="Wang L."/>
            <person name="Qu L."/>
            <person name="Liu H."/>
            <person name="Sun Y."/>
            <person name="Le M."/>
            <person name="Wang Q."/>
            <person name="Wei S."/>
            <person name="Zheng Y."/>
            <person name="Lin W."/>
            <person name="Duan Y."/>
            <person name="Cao H."/>
            <person name="Xiong S."/>
            <person name="Wang X."/>
            <person name="Wei L."/>
            <person name="Li C."/>
            <person name="Ma Q."/>
            <person name="Ju M."/>
            <person name="Zhao R."/>
            <person name="Li G."/>
            <person name="Mu C."/>
            <person name="Tian Q."/>
            <person name="Mei H."/>
            <person name="Zhang T."/>
            <person name="Gao T."/>
            <person name="Zhang H."/>
        </authorList>
    </citation>
    <scope>NUCLEOTIDE SEQUENCE</scope>
    <source>
        <strain evidence="1">G01</strain>
    </source>
</reference>
<proteinExistence type="predicted"/>
<organism evidence="1">
    <name type="scientific">Sesamum angustifolium</name>
    <dbReference type="NCBI Taxonomy" id="2727405"/>
    <lineage>
        <taxon>Eukaryota</taxon>
        <taxon>Viridiplantae</taxon>
        <taxon>Streptophyta</taxon>
        <taxon>Embryophyta</taxon>
        <taxon>Tracheophyta</taxon>
        <taxon>Spermatophyta</taxon>
        <taxon>Magnoliopsida</taxon>
        <taxon>eudicotyledons</taxon>
        <taxon>Gunneridae</taxon>
        <taxon>Pentapetalae</taxon>
        <taxon>asterids</taxon>
        <taxon>lamiids</taxon>
        <taxon>Lamiales</taxon>
        <taxon>Pedaliaceae</taxon>
        <taxon>Sesamum</taxon>
    </lineage>
</organism>
<name>A0AAW2RMD9_9LAMI</name>
<evidence type="ECO:0000313" key="1">
    <source>
        <dbReference type="EMBL" id="KAL0381205.1"/>
    </source>
</evidence>
<sequence length="138" mass="15405">MREVIEEFVPYFKALLGRIRTRRDFNLAFLSSELKHCLTEDEADLLCAPITVTEIKDAIFDIAEDSAPGPDGYTSAFFKAAWSVVGQEVSAAIGEFFTSGKLLKQINATLLVLIPKVQCLPKYQIIGQFPVVTSYIRQ</sequence>
<gene>
    <name evidence="1" type="ORF">Sangu_0184800</name>
</gene>
<dbReference type="EMBL" id="JACGWK010000001">
    <property type="protein sequence ID" value="KAL0381205.1"/>
    <property type="molecule type" value="Genomic_DNA"/>
</dbReference>
<reference evidence="1" key="1">
    <citation type="submission" date="2020-06" db="EMBL/GenBank/DDBJ databases">
        <authorList>
            <person name="Li T."/>
            <person name="Hu X."/>
            <person name="Zhang T."/>
            <person name="Song X."/>
            <person name="Zhang H."/>
            <person name="Dai N."/>
            <person name="Sheng W."/>
            <person name="Hou X."/>
            <person name="Wei L."/>
        </authorList>
    </citation>
    <scope>NUCLEOTIDE SEQUENCE</scope>
    <source>
        <strain evidence="1">G01</strain>
        <tissue evidence="1">Leaf</tissue>
    </source>
</reference>
<protein>
    <submittedName>
        <fullName evidence="1">Uncharacterized protein</fullName>
    </submittedName>
</protein>
<accession>A0AAW2RMD9</accession>
<dbReference type="AlphaFoldDB" id="A0AAW2RMD9"/>
<comment type="caution">
    <text evidence="1">The sequence shown here is derived from an EMBL/GenBank/DDBJ whole genome shotgun (WGS) entry which is preliminary data.</text>
</comment>